<dbReference type="GO" id="GO:0008836">
    <property type="term" value="F:diaminopimelate decarboxylase activity"/>
    <property type="evidence" value="ECO:0007669"/>
    <property type="project" value="UniProtKB-EC"/>
</dbReference>
<keyword evidence="3" id="KW-0663">Pyridoxal phosphate</keyword>
<dbReference type="EMBL" id="UOEK01000589">
    <property type="protein sequence ID" value="VAW09487.1"/>
    <property type="molecule type" value="Genomic_DNA"/>
</dbReference>
<evidence type="ECO:0000256" key="4">
    <source>
        <dbReference type="ARBA" id="ARBA00023239"/>
    </source>
</evidence>
<dbReference type="GO" id="GO:0009089">
    <property type="term" value="P:lysine biosynthetic process via diaminopimelate"/>
    <property type="evidence" value="ECO:0007669"/>
    <property type="project" value="InterPro"/>
</dbReference>
<evidence type="ECO:0000259" key="6">
    <source>
        <dbReference type="Pfam" id="PF02784"/>
    </source>
</evidence>
<evidence type="ECO:0000256" key="1">
    <source>
        <dbReference type="ARBA" id="ARBA00001933"/>
    </source>
</evidence>
<dbReference type="InterPro" id="IPR022643">
    <property type="entry name" value="De-COase2_C"/>
</dbReference>
<evidence type="ECO:0000256" key="2">
    <source>
        <dbReference type="ARBA" id="ARBA00022793"/>
    </source>
</evidence>
<dbReference type="InterPro" id="IPR022644">
    <property type="entry name" value="De-COase2_N"/>
</dbReference>
<accession>A0A3B0T823</accession>
<dbReference type="PRINTS" id="PR01179">
    <property type="entry name" value="ODADCRBXLASE"/>
</dbReference>
<dbReference type="NCBIfam" id="TIGR01048">
    <property type="entry name" value="lysA"/>
    <property type="match status" value="1"/>
</dbReference>
<proteinExistence type="inferred from homology"/>
<evidence type="ECO:0000259" key="5">
    <source>
        <dbReference type="Pfam" id="PF00278"/>
    </source>
</evidence>
<sequence length="434" mass="46906">MISTPWPMSLARDADGQLSVGGIRIEDLLGEYGSPLLVTDEDDFRARCRAYRHAFKGATIAYASKAWCTTGILQIADEEGLWVDVVSGGELLTAQHAGVPMEHVVFHGNNKSVTEIELAIDAGVARIVVDSLEELHRIEAVGAKRDQKVTCWLRITPGIDAHTHEYVRTGHDDSKFGFSIALGLAEEAITVALELDHIDVVGIHAHIGSQIFGTDPLVANVDTLISLLASWRDRHDITLTEVNIGGGMGIRYTHEDHPVGVGRYGDAVNDALAAARGRFGYPDVALFVEPGRALIGPSTLTLYTVGTVKTLPGLRTWVSVDGGMSDNIRPALYQAEHEVIVANRQGSETMVPMTVVGKHCESGDLVRERAPLPDDVRSGDILAVAATGAYTASMASNYNRLTRPAAVLVSDGESRLLMRRETMDDVLSRDVSLR</sequence>
<dbReference type="Pfam" id="PF02784">
    <property type="entry name" value="Orn_Arg_deC_N"/>
    <property type="match status" value="1"/>
</dbReference>
<protein>
    <submittedName>
        <fullName evidence="7">Diaminopimelate decarboxylase</fullName>
        <ecNumber evidence="7">4.1.1.20</ecNumber>
    </submittedName>
</protein>
<dbReference type="InterPro" id="IPR009006">
    <property type="entry name" value="Ala_racemase/Decarboxylase_C"/>
</dbReference>
<dbReference type="HAMAP" id="MF_02120">
    <property type="entry name" value="LysA"/>
    <property type="match status" value="1"/>
</dbReference>
<feature type="domain" description="Orn/DAP/Arg decarboxylase 2 C-terminal" evidence="5">
    <location>
        <begin position="301"/>
        <end position="388"/>
    </location>
</feature>
<dbReference type="Gene3D" id="2.40.37.10">
    <property type="entry name" value="Lyase, Ornithine Decarboxylase, Chain A, domain 1"/>
    <property type="match status" value="1"/>
</dbReference>
<gene>
    <name evidence="7" type="ORF">MNBD_ACTINO02-434</name>
</gene>
<dbReference type="Gene3D" id="3.20.20.10">
    <property type="entry name" value="Alanine racemase"/>
    <property type="match status" value="1"/>
</dbReference>
<keyword evidence="4 7" id="KW-0456">Lyase</keyword>
<keyword evidence="2" id="KW-0210">Decarboxylase</keyword>
<dbReference type="InterPro" id="IPR000183">
    <property type="entry name" value="Orn/DAP/Arg_de-COase"/>
</dbReference>
<dbReference type="InterPro" id="IPR002986">
    <property type="entry name" value="DAP_deCOOHase_LysA"/>
</dbReference>
<evidence type="ECO:0000256" key="3">
    <source>
        <dbReference type="ARBA" id="ARBA00022898"/>
    </source>
</evidence>
<dbReference type="PANTHER" id="PTHR43727:SF2">
    <property type="entry name" value="GROUP IV DECARBOXYLASE"/>
    <property type="match status" value="1"/>
</dbReference>
<dbReference type="PRINTS" id="PR01181">
    <property type="entry name" value="DAPDCRBXLASE"/>
</dbReference>
<organism evidence="7">
    <name type="scientific">hydrothermal vent metagenome</name>
    <dbReference type="NCBI Taxonomy" id="652676"/>
    <lineage>
        <taxon>unclassified sequences</taxon>
        <taxon>metagenomes</taxon>
        <taxon>ecological metagenomes</taxon>
    </lineage>
</organism>
<dbReference type="InterPro" id="IPR029066">
    <property type="entry name" value="PLP-binding_barrel"/>
</dbReference>
<dbReference type="PROSITE" id="PS00878">
    <property type="entry name" value="ODR_DC_2_1"/>
    <property type="match status" value="1"/>
</dbReference>
<dbReference type="CDD" id="cd06828">
    <property type="entry name" value="PLPDE_III_DapDC"/>
    <property type="match status" value="1"/>
</dbReference>
<dbReference type="InterPro" id="IPR022653">
    <property type="entry name" value="De-COase2_pyr-phos_BS"/>
</dbReference>
<dbReference type="SUPFAM" id="SSF50621">
    <property type="entry name" value="Alanine racemase C-terminal domain-like"/>
    <property type="match status" value="1"/>
</dbReference>
<comment type="cofactor">
    <cofactor evidence="1">
        <name>pyridoxal 5'-phosphate</name>
        <dbReference type="ChEBI" id="CHEBI:597326"/>
    </cofactor>
</comment>
<evidence type="ECO:0000313" key="7">
    <source>
        <dbReference type="EMBL" id="VAW09487.1"/>
    </source>
</evidence>
<dbReference type="AlphaFoldDB" id="A0A3B0T823"/>
<dbReference type="Pfam" id="PF00278">
    <property type="entry name" value="Orn_DAP_Arg_deC"/>
    <property type="match status" value="1"/>
</dbReference>
<dbReference type="PANTHER" id="PTHR43727">
    <property type="entry name" value="DIAMINOPIMELATE DECARBOXYLASE"/>
    <property type="match status" value="1"/>
</dbReference>
<dbReference type="FunFam" id="3.20.20.10:FF:000003">
    <property type="entry name" value="Diaminopimelate decarboxylase"/>
    <property type="match status" value="1"/>
</dbReference>
<dbReference type="EC" id="4.1.1.20" evidence="7"/>
<dbReference type="SUPFAM" id="SSF51419">
    <property type="entry name" value="PLP-binding barrel"/>
    <property type="match status" value="1"/>
</dbReference>
<reference evidence="7" key="1">
    <citation type="submission" date="2018-06" db="EMBL/GenBank/DDBJ databases">
        <authorList>
            <person name="Zhirakovskaya E."/>
        </authorList>
    </citation>
    <scope>NUCLEOTIDE SEQUENCE</scope>
</reference>
<name>A0A3B0T823_9ZZZZ</name>
<feature type="domain" description="Orn/DAP/Arg decarboxylase 2 N-terminal" evidence="6">
    <location>
        <begin position="42"/>
        <end position="295"/>
    </location>
</feature>